<evidence type="ECO:0000259" key="2">
    <source>
        <dbReference type="PROSITE" id="PS50110"/>
    </source>
</evidence>
<keyword evidence="1" id="KW-0597">Phosphoprotein</keyword>
<dbReference type="PROSITE" id="PS50110">
    <property type="entry name" value="RESPONSE_REGULATORY"/>
    <property type="match status" value="1"/>
</dbReference>
<dbReference type="SUPFAM" id="SSF55073">
    <property type="entry name" value="Nucleotide cyclase"/>
    <property type="match status" value="1"/>
</dbReference>
<feature type="domain" description="GGDEF" evidence="3">
    <location>
        <begin position="165"/>
        <end position="302"/>
    </location>
</feature>
<dbReference type="InterPro" id="IPR000160">
    <property type="entry name" value="GGDEF_dom"/>
</dbReference>
<dbReference type="RefSeq" id="WP_122629708.1">
    <property type="nucleotide sequence ID" value="NZ_UPPP01000100.1"/>
</dbReference>
<keyword evidence="5" id="KW-1185">Reference proteome</keyword>
<dbReference type="PANTHER" id="PTHR45138:SF9">
    <property type="entry name" value="DIGUANYLATE CYCLASE DGCM-RELATED"/>
    <property type="match status" value="1"/>
</dbReference>
<proteinExistence type="predicted"/>
<dbReference type="InterPro" id="IPR050469">
    <property type="entry name" value="Diguanylate_Cyclase"/>
</dbReference>
<name>A0A498RBI8_9FIRM</name>
<dbReference type="Pfam" id="PF00990">
    <property type="entry name" value="GGDEF"/>
    <property type="match status" value="1"/>
</dbReference>
<dbReference type="SUPFAM" id="SSF52172">
    <property type="entry name" value="CheY-like"/>
    <property type="match status" value="1"/>
</dbReference>
<dbReference type="InterPro" id="IPR029787">
    <property type="entry name" value="Nucleotide_cyclase"/>
</dbReference>
<gene>
    <name evidence="4" type="ORF">LUCI_4147</name>
</gene>
<dbReference type="GO" id="GO:1902201">
    <property type="term" value="P:negative regulation of bacterial-type flagellum-dependent cell motility"/>
    <property type="evidence" value="ECO:0007669"/>
    <property type="project" value="TreeGrafter"/>
</dbReference>
<dbReference type="AlphaFoldDB" id="A0A498RBI8"/>
<dbReference type="InterPro" id="IPR001789">
    <property type="entry name" value="Sig_transdc_resp-reg_receiver"/>
</dbReference>
<dbReference type="GO" id="GO:0052621">
    <property type="term" value="F:diguanylate cyclase activity"/>
    <property type="evidence" value="ECO:0007669"/>
    <property type="project" value="TreeGrafter"/>
</dbReference>
<feature type="domain" description="Response regulatory" evidence="2">
    <location>
        <begin position="7"/>
        <end position="122"/>
    </location>
</feature>
<dbReference type="Pfam" id="PF00072">
    <property type="entry name" value="Response_reg"/>
    <property type="match status" value="1"/>
</dbReference>
<sequence>MNLERQSVLIVDDSRLNLMFMKDILKDRYKIFCATSGKQALAITMAERVDLIILDVTMPDMDGYEVCEQIKKNPQTKNIPVIFVSAMEEEENEAKGLEIGAIDYIIKPFNPSILKARVKNHLELKKYRDILEKLSLVDGLTGLANRRYFDEVLDKEWRRALRNGDNLSIILLDVDFFKKYNDHYGHLAGDDCLRQVGNVLKDSVKRAGDLAARYGGEEFAVILPSTPWEGAFIIAEKMRRNIESLQIAHQVSEVSSYVTISVGVASLKPEMDMIPDILIRNADDALYQAKRNGRNKVCLDKYKAVRFINKNLTCKIFRRESRTLGH</sequence>
<reference evidence="4 5" key="1">
    <citation type="submission" date="2018-06" db="EMBL/GenBank/DDBJ databases">
        <authorList>
            <person name="Strepis N."/>
        </authorList>
    </citation>
    <scope>NUCLEOTIDE SEQUENCE [LARGE SCALE GENOMIC DNA]</scope>
    <source>
        <strain evidence="4">LUCI</strain>
    </source>
</reference>
<evidence type="ECO:0000259" key="3">
    <source>
        <dbReference type="PROSITE" id="PS50887"/>
    </source>
</evidence>
<feature type="modified residue" description="4-aspartylphosphate" evidence="1">
    <location>
        <position position="55"/>
    </location>
</feature>
<dbReference type="PROSITE" id="PS50887">
    <property type="entry name" value="GGDEF"/>
    <property type="match status" value="1"/>
</dbReference>
<dbReference type="InterPro" id="IPR043128">
    <property type="entry name" value="Rev_trsase/Diguanyl_cyclase"/>
</dbReference>
<dbReference type="FunFam" id="3.30.70.270:FF:000001">
    <property type="entry name" value="Diguanylate cyclase domain protein"/>
    <property type="match status" value="1"/>
</dbReference>
<protein>
    <submittedName>
        <fullName evidence="4">Nucleotide cyclase</fullName>
    </submittedName>
</protein>
<dbReference type="GO" id="GO:0005886">
    <property type="term" value="C:plasma membrane"/>
    <property type="evidence" value="ECO:0007669"/>
    <property type="project" value="TreeGrafter"/>
</dbReference>
<dbReference type="SMART" id="SM00267">
    <property type="entry name" value="GGDEF"/>
    <property type="match status" value="1"/>
</dbReference>
<dbReference type="CDD" id="cd01949">
    <property type="entry name" value="GGDEF"/>
    <property type="match status" value="1"/>
</dbReference>
<accession>A0A498RBI8</accession>
<evidence type="ECO:0000313" key="4">
    <source>
        <dbReference type="EMBL" id="VBB08864.1"/>
    </source>
</evidence>
<organism evidence="4 5">
    <name type="scientific">Lucifera butyrica</name>
    <dbReference type="NCBI Taxonomy" id="1351585"/>
    <lineage>
        <taxon>Bacteria</taxon>
        <taxon>Bacillati</taxon>
        <taxon>Bacillota</taxon>
        <taxon>Negativicutes</taxon>
        <taxon>Veillonellales</taxon>
        <taxon>Veillonellaceae</taxon>
        <taxon>Lucifera</taxon>
    </lineage>
</organism>
<dbReference type="NCBIfam" id="TIGR00254">
    <property type="entry name" value="GGDEF"/>
    <property type="match status" value="1"/>
</dbReference>
<dbReference type="SMART" id="SM00448">
    <property type="entry name" value="REC"/>
    <property type="match status" value="1"/>
</dbReference>
<dbReference type="PANTHER" id="PTHR45138">
    <property type="entry name" value="REGULATORY COMPONENTS OF SENSORY TRANSDUCTION SYSTEM"/>
    <property type="match status" value="1"/>
</dbReference>
<dbReference type="GO" id="GO:0000160">
    <property type="term" value="P:phosphorelay signal transduction system"/>
    <property type="evidence" value="ECO:0007669"/>
    <property type="project" value="InterPro"/>
</dbReference>
<evidence type="ECO:0000313" key="5">
    <source>
        <dbReference type="Proteomes" id="UP000277811"/>
    </source>
</evidence>
<dbReference type="EMBL" id="UPPP01000100">
    <property type="protein sequence ID" value="VBB08864.1"/>
    <property type="molecule type" value="Genomic_DNA"/>
</dbReference>
<dbReference type="InterPro" id="IPR011006">
    <property type="entry name" value="CheY-like_superfamily"/>
</dbReference>
<dbReference type="Proteomes" id="UP000277811">
    <property type="component" value="Unassembled WGS sequence"/>
</dbReference>
<dbReference type="OrthoDB" id="1625460at2"/>
<dbReference type="Gene3D" id="3.40.50.2300">
    <property type="match status" value="1"/>
</dbReference>
<evidence type="ECO:0000256" key="1">
    <source>
        <dbReference type="PROSITE-ProRule" id="PRU00169"/>
    </source>
</evidence>
<dbReference type="GO" id="GO:0043709">
    <property type="term" value="P:cell adhesion involved in single-species biofilm formation"/>
    <property type="evidence" value="ECO:0007669"/>
    <property type="project" value="TreeGrafter"/>
</dbReference>
<dbReference type="Gene3D" id="3.30.70.270">
    <property type="match status" value="1"/>
</dbReference>